<name>A0AAE1MMK2_9FABA</name>
<dbReference type="InterPro" id="IPR032710">
    <property type="entry name" value="NTF2-like_dom_sf"/>
</dbReference>
<dbReference type="Gene3D" id="3.10.450.50">
    <property type="match status" value="1"/>
</dbReference>
<proteinExistence type="predicted"/>
<evidence type="ECO:0000313" key="1">
    <source>
        <dbReference type="EMBL" id="KAK4273547.1"/>
    </source>
</evidence>
<dbReference type="InterPro" id="IPR018790">
    <property type="entry name" value="DUF2358"/>
</dbReference>
<sequence length="217" mass="24343">MAKVLWRTGPPVTSLYPQLQRIHGVKCCSTKRTNYAAVNPQTPTPLRIAVSAVTELLRLFSPTSVTEELADESPVSSVDDVLNIIQSDYMNAYFVTGNFTPSIYAEDCIFEDPTISFRGRELYGRNLKLLVPFFDSASITLQKIEKVVAADTNFIAATWKLRTELKLPWRPLICIDGSTLYELDENFKIVKHAESWDVSALEAIGQIFNFNSRNSVG</sequence>
<organism evidence="1 2">
    <name type="scientific">Acacia crassicarpa</name>
    <name type="common">northern wattle</name>
    <dbReference type="NCBI Taxonomy" id="499986"/>
    <lineage>
        <taxon>Eukaryota</taxon>
        <taxon>Viridiplantae</taxon>
        <taxon>Streptophyta</taxon>
        <taxon>Embryophyta</taxon>
        <taxon>Tracheophyta</taxon>
        <taxon>Spermatophyta</taxon>
        <taxon>Magnoliopsida</taxon>
        <taxon>eudicotyledons</taxon>
        <taxon>Gunneridae</taxon>
        <taxon>Pentapetalae</taxon>
        <taxon>rosids</taxon>
        <taxon>fabids</taxon>
        <taxon>Fabales</taxon>
        <taxon>Fabaceae</taxon>
        <taxon>Caesalpinioideae</taxon>
        <taxon>mimosoid clade</taxon>
        <taxon>Acacieae</taxon>
        <taxon>Acacia</taxon>
    </lineage>
</organism>
<comment type="caution">
    <text evidence="1">The sequence shown here is derived from an EMBL/GenBank/DDBJ whole genome shotgun (WGS) entry which is preliminary data.</text>
</comment>
<accession>A0AAE1MMK2</accession>
<dbReference type="AlphaFoldDB" id="A0AAE1MMK2"/>
<protein>
    <recommendedName>
        <fullName evidence="3">NTF2-like domain-containing protein</fullName>
    </recommendedName>
</protein>
<evidence type="ECO:0000313" key="2">
    <source>
        <dbReference type="Proteomes" id="UP001293593"/>
    </source>
</evidence>
<dbReference type="Pfam" id="PF10184">
    <property type="entry name" value="DUF2358"/>
    <property type="match status" value="1"/>
</dbReference>
<evidence type="ECO:0008006" key="3">
    <source>
        <dbReference type="Google" id="ProtNLM"/>
    </source>
</evidence>
<dbReference type="SUPFAM" id="SSF54427">
    <property type="entry name" value="NTF2-like"/>
    <property type="match status" value="1"/>
</dbReference>
<dbReference type="PANTHER" id="PTHR34123">
    <property type="entry name" value="OS04G0578200 PROTEIN"/>
    <property type="match status" value="1"/>
</dbReference>
<reference evidence="1" key="1">
    <citation type="submission" date="2023-10" db="EMBL/GenBank/DDBJ databases">
        <title>Chromosome-level genome of the transformable northern wattle, Acacia crassicarpa.</title>
        <authorList>
            <person name="Massaro I."/>
            <person name="Sinha N.R."/>
            <person name="Poethig S."/>
            <person name="Leichty A.R."/>
        </authorList>
    </citation>
    <scope>NUCLEOTIDE SEQUENCE</scope>
    <source>
        <strain evidence="1">Acra3RX</strain>
        <tissue evidence="1">Leaf</tissue>
    </source>
</reference>
<dbReference type="EMBL" id="JAWXYG010000005">
    <property type="protein sequence ID" value="KAK4273547.1"/>
    <property type="molecule type" value="Genomic_DNA"/>
</dbReference>
<dbReference type="PANTHER" id="PTHR34123:SF4">
    <property type="entry name" value="PHOSPHORIBOSYLTRANSFERASE-LIKE PROTEIN, PUTATIVE (DUF2358)-RELATED"/>
    <property type="match status" value="1"/>
</dbReference>
<gene>
    <name evidence="1" type="ORF">QN277_021927</name>
</gene>
<dbReference type="Proteomes" id="UP001293593">
    <property type="component" value="Unassembled WGS sequence"/>
</dbReference>
<keyword evidence="2" id="KW-1185">Reference proteome</keyword>